<accession>A0A921MPF3</accession>
<dbReference type="EMBL" id="DYUC01000122">
    <property type="protein sequence ID" value="HJG87731.1"/>
    <property type="molecule type" value="Genomic_DNA"/>
</dbReference>
<reference evidence="2" key="2">
    <citation type="submission" date="2021-09" db="EMBL/GenBank/DDBJ databases">
        <authorList>
            <person name="Gilroy R."/>
        </authorList>
    </citation>
    <scope>NUCLEOTIDE SEQUENCE</scope>
    <source>
        <strain evidence="2">CHK179-5677</strain>
    </source>
</reference>
<gene>
    <name evidence="2" type="ORF">K8V01_12060</name>
</gene>
<dbReference type="Proteomes" id="UP000760668">
    <property type="component" value="Unassembled WGS sequence"/>
</dbReference>
<reference evidence="2" key="1">
    <citation type="journal article" date="2021" name="PeerJ">
        <title>Extensive microbial diversity within the chicken gut microbiome revealed by metagenomics and culture.</title>
        <authorList>
            <person name="Gilroy R."/>
            <person name="Ravi A."/>
            <person name="Getino M."/>
            <person name="Pursley I."/>
            <person name="Horton D.L."/>
            <person name="Alikhan N.F."/>
            <person name="Baker D."/>
            <person name="Gharbi K."/>
            <person name="Hall N."/>
            <person name="Watson M."/>
            <person name="Adriaenssens E.M."/>
            <person name="Foster-Nyarko E."/>
            <person name="Jarju S."/>
            <person name="Secka A."/>
            <person name="Antonio M."/>
            <person name="Oren A."/>
            <person name="Chaudhuri R.R."/>
            <person name="La Ragione R."/>
            <person name="Hildebrand F."/>
            <person name="Pallen M.J."/>
        </authorList>
    </citation>
    <scope>NUCLEOTIDE SEQUENCE</scope>
    <source>
        <strain evidence="2">CHK179-5677</strain>
    </source>
</reference>
<sequence length="179" mass="19079">MNKKKGKIVDEKGRLFGKINVIDLIVLVLIVVVAAVVALKFLGRDAGIPGESSTTQIEYTVKVPLVQESVYEAVKAQVEAGGEGAQLMADGAMLDAYVLDVSSEPNLVPVEMEDGTVVLSEQPGYVSVNFTIRATITNPITQAVGTQEVRIGKSHIVKTKTFELVNGIIQTCEPVEPAA</sequence>
<keyword evidence="1" id="KW-1133">Transmembrane helix</keyword>
<evidence type="ECO:0000313" key="2">
    <source>
        <dbReference type="EMBL" id="HJG87731.1"/>
    </source>
</evidence>
<protein>
    <submittedName>
        <fullName evidence="2">DUF4330 domain-containing protein</fullName>
    </submittedName>
</protein>
<dbReference type="RefSeq" id="WP_295369990.1">
    <property type="nucleotide sequence ID" value="NZ_DYUC01000122.1"/>
</dbReference>
<feature type="transmembrane region" description="Helical" evidence="1">
    <location>
        <begin position="21"/>
        <end position="43"/>
    </location>
</feature>
<comment type="caution">
    <text evidence="2">The sequence shown here is derived from an EMBL/GenBank/DDBJ whole genome shotgun (WGS) entry which is preliminary data.</text>
</comment>
<evidence type="ECO:0000313" key="3">
    <source>
        <dbReference type="Proteomes" id="UP000760668"/>
    </source>
</evidence>
<dbReference type="InterPro" id="IPR025480">
    <property type="entry name" value="DUF4330"/>
</dbReference>
<proteinExistence type="predicted"/>
<name>A0A921MPF3_9FIRM</name>
<dbReference type="Pfam" id="PF14221">
    <property type="entry name" value="DUF4330"/>
    <property type="match status" value="1"/>
</dbReference>
<organism evidence="2 3">
    <name type="scientific">Pseudoflavonifractor capillosus</name>
    <dbReference type="NCBI Taxonomy" id="106588"/>
    <lineage>
        <taxon>Bacteria</taxon>
        <taxon>Bacillati</taxon>
        <taxon>Bacillota</taxon>
        <taxon>Clostridia</taxon>
        <taxon>Eubacteriales</taxon>
        <taxon>Oscillospiraceae</taxon>
        <taxon>Pseudoflavonifractor</taxon>
    </lineage>
</organism>
<dbReference type="AlphaFoldDB" id="A0A921MPF3"/>
<keyword evidence="1" id="KW-0812">Transmembrane</keyword>
<evidence type="ECO:0000256" key="1">
    <source>
        <dbReference type="SAM" id="Phobius"/>
    </source>
</evidence>
<keyword evidence="1" id="KW-0472">Membrane</keyword>